<evidence type="ECO:0000256" key="1">
    <source>
        <dbReference type="SAM" id="MobiDB-lite"/>
    </source>
</evidence>
<feature type="compositionally biased region" description="Basic and acidic residues" evidence="1">
    <location>
        <begin position="25"/>
        <end position="48"/>
    </location>
</feature>
<sequence length="169" mass="18482">MADSASKTLEDQPPNQSSNPQMDTKTAEDVEKSKQDEVKSENASKSEGEAAAEDEEEEEEAGECGFCLFMKGGGCKESFTAWEECIEEAEKNKEDIVEKCFEITSVLKECMMAHSDYYEPILKAEKAAEAEAVKELEKEKAAESSEQRNAAASSENSTQHSGSSGKQDT</sequence>
<dbReference type="PANTHER" id="PTHR34357">
    <property type="entry name" value="F7A19.14 PROTEIN-RELATED"/>
    <property type="match status" value="1"/>
</dbReference>
<feature type="region of interest" description="Disordered" evidence="1">
    <location>
        <begin position="1"/>
        <end position="62"/>
    </location>
</feature>
<comment type="caution">
    <text evidence="3">The sequence shown here is derived from an EMBL/GenBank/DDBJ whole genome shotgun (WGS) entry which is preliminary data.</text>
</comment>
<organism evidence="3 4">
    <name type="scientific">Pyrus ussuriensis x Pyrus communis</name>
    <dbReference type="NCBI Taxonomy" id="2448454"/>
    <lineage>
        <taxon>Eukaryota</taxon>
        <taxon>Viridiplantae</taxon>
        <taxon>Streptophyta</taxon>
        <taxon>Embryophyta</taxon>
        <taxon>Tracheophyta</taxon>
        <taxon>Spermatophyta</taxon>
        <taxon>Magnoliopsida</taxon>
        <taxon>eudicotyledons</taxon>
        <taxon>Gunneridae</taxon>
        <taxon>Pentapetalae</taxon>
        <taxon>rosids</taxon>
        <taxon>fabids</taxon>
        <taxon>Rosales</taxon>
        <taxon>Rosaceae</taxon>
        <taxon>Amygdaloideae</taxon>
        <taxon>Maleae</taxon>
        <taxon>Pyrus</taxon>
    </lineage>
</organism>
<feature type="compositionally biased region" description="Polar residues" evidence="1">
    <location>
        <begin position="13"/>
        <end position="24"/>
    </location>
</feature>
<gene>
    <name evidence="3" type="ORF">D8674_025370</name>
</gene>
<reference evidence="4" key="2">
    <citation type="submission" date="2019-10" db="EMBL/GenBank/DDBJ databases">
        <title>A de novo genome assembly of a pear dwarfing rootstock.</title>
        <authorList>
            <person name="Wang F."/>
            <person name="Wang J."/>
            <person name="Li S."/>
            <person name="Zhang Y."/>
            <person name="Fang M."/>
            <person name="Ma L."/>
            <person name="Zhao Y."/>
            <person name="Jiang S."/>
        </authorList>
    </citation>
    <scope>NUCLEOTIDE SEQUENCE [LARGE SCALE GENOMIC DNA]</scope>
</reference>
<reference evidence="3 4" key="3">
    <citation type="submission" date="2019-11" db="EMBL/GenBank/DDBJ databases">
        <title>A de novo genome assembly of a pear dwarfing rootstock.</title>
        <authorList>
            <person name="Wang F."/>
            <person name="Wang J."/>
            <person name="Li S."/>
            <person name="Zhang Y."/>
            <person name="Fang M."/>
            <person name="Ma L."/>
            <person name="Zhao Y."/>
            <person name="Jiang S."/>
        </authorList>
    </citation>
    <scope>NUCLEOTIDE SEQUENCE [LARGE SCALE GENOMIC DNA]</scope>
    <source>
        <strain evidence="3">S2</strain>
        <tissue evidence="3">Leaf</tissue>
    </source>
</reference>
<accession>A0A5N5H6F6</accession>
<feature type="compositionally biased region" description="Basic and acidic residues" evidence="1">
    <location>
        <begin position="128"/>
        <end position="146"/>
    </location>
</feature>
<proteinExistence type="predicted"/>
<name>A0A5N5H6F6_9ROSA</name>
<evidence type="ECO:0000259" key="2">
    <source>
        <dbReference type="SMART" id="SM01227"/>
    </source>
</evidence>
<dbReference type="SMART" id="SM01227">
    <property type="entry name" value="GCK"/>
    <property type="match status" value="1"/>
</dbReference>
<dbReference type="Pfam" id="PF07802">
    <property type="entry name" value="GCK"/>
    <property type="match status" value="1"/>
</dbReference>
<evidence type="ECO:0000313" key="3">
    <source>
        <dbReference type="EMBL" id="KAB2623188.1"/>
    </source>
</evidence>
<dbReference type="Gene3D" id="1.10.287.2900">
    <property type="match status" value="1"/>
</dbReference>
<feature type="domain" description="GCK" evidence="2">
    <location>
        <begin position="62"/>
        <end position="136"/>
    </location>
</feature>
<dbReference type="InterPro" id="IPR012891">
    <property type="entry name" value="GCK_dom"/>
</dbReference>
<feature type="region of interest" description="Disordered" evidence="1">
    <location>
        <begin position="128"/>
        <end position="169"/>
    </location>
</feature>
<dbReference type="Proteomes" id="UP000327157">
    <property type="component" value="Chromosome 4"/>
</dbReference>
<dbReference type="AlphaFoldDB" id="A0A5N5H6F6"/>
<dbReference type="EMBL" id="SMOL01000231">
    <property type="protein sequence ID" value="KAB2623188.1"/>
    <property type="molecule type" value="Genomic_DNA"/>
</dbReference>
<reference evidence="3 4" key="1">
    <citation type="submission" date="2019-09" db="EMBL/GenBank/DDBJ databases">
        <authorList>
            <person name="Ou C."/>
        </authorList>
    </citation>
    <scope>NUCLEOTIDE SEQUENCE [LARGE SCALE GENOMIC DNA]</scope>
    <source>
        <strain evidence="3">S2</strain>
        <tissue evidence="3">Leaf</tissue>
    </source>
</reference>
<dbReference type="PANTHER" id="PTHR34357:SF2">
    <property type="entry name" value="F26F24.3-RELATED"/>
    <property type="match status" value="1"/>
</dbReference>
<protein>
    <submittedName>
        <fullName evidence="3">X-linked retinitis pigmentosa GTPase regulator-interacting protein 1-like</fullName>
    </submittedName>
</protein>
<dbReference type="OrthoDB" id="2148418at2759"/>
<feature type="compositionally biased region" description="Acidic residues" evidence="1">
    <location>
        <begin position="50"/>
        <end position="62"/>
    </location>
</feature>
<evidence type="ECO:0000313" key="4">
    <source>
        <dbReference type="Proteomes" id="UP000327157"/>
    </source>
</evidence>
<feature type="compositionally biased region" description="Polar residues" evidence="1">
    <location>
        <begin position="147"/>
        <end position="169"/>
    </location>
</feature>
<keyword evidence="4" id="KW-1185">Reference proteome</keyword>